<dbReference type="InterPro" id="IPR006527">
    <property type="entry name" value="F-box-assoc_dom_typ1"/>
</dbReference>
<evidence type="ECO:0000259" key="1">
    <source>
        <dbReference type="PROSITE" id="PS50181"/>
    </source>
</evidence>
<dbReference type="OMA" id="HIAGEDK"/>
<name>A0A087HBC0_ARAAL</name>
<dbReference type="SMART" id="SM00256">
    <property type="entry name" value="FBOX"/>
    <property type="match status" value="1"/>
</dbReference>
<dbReference type="InterPro" id="IPR001810">
    <property type="entry name" value="F-box_dom"/>
</dbReference>
<reference evidence="3" key="1">
    <citation type="journal article" date="2015" name="Nat. Plants">
        <title>Genome expansion of Arabis alpina linked with retrotransposition and reduced symmetric DNA methylation.</title>
        <authorList>
            <person name="Willing E.M."/>
            <person name="Rawat V."/>
            <person name="Mandakova T."/>
            <person name="Maumus F."/>
            <person name="James G.V."/>
            <person name="Nordstroem K.J."/>
            <person name="Becker C."/>
            <person name="Warthmann N."/>
            <person name="Chica C."/>
            <person name="Szarzynska B."/>
            <person name="Zytnicki M."/>
            <person name="Albani M.C."/>
            <person name="Kiefer C."/>
            <person name="Bergonzi S."/>
            <person name="Castaings L."/>
            <person name="Mateos J.L."/>
            <person name="Berns M.C."/>
            <person name="Bujdoso N."/>
            <person name="Piofczyk T."/>
            <person name="de Lorenzo L."/>
            <person name="Barrero-Sicilia C."/>
            <person name="Mateos I."/>
            <person name="Piednoel M."/>
            <person name="Hagmann J."/>
            <person name="Chen-Min-Tao R."/>
            <person name="Iglesias-Fernandez R."/>
            <person name="Schuster S.C."/>
            <person name="Alonso-Blanco C."/>
            <person name="Roudier F."/>
            <person name="Carbonero P."/>
            <person name="Paz-Ares J."/>
            <person name="Davis S.J."/>
            <person name="Pecinka A."/>
            <person name="Quesneville H."/>
            <person name="Colot V."/>
            <person name="Lysak M.A."/>
            <person name="Weigel D."/>
            <person name="Coupland G."/>
            <person name="Schneeberger K."/>
        </authorList>
    </citation>
    <scope>NUCLEOTIDE SEQUENCE [LARGE SCALE GENOMIC DNA]</scope>
    <source>
        <strain evidence="3">cv. Pajares</strain>
    </source>
</reference>
<dbReference type="InterPro" id="IPR011043">
    <property type="entry name" value="Gal_Oxase/kelch_b-propeller"/>
</dbReference>
<dbReference type="AlphaFoldDB" id="A0A087HBC0"/>
<dbReference type="SUPFAM" id="SSF50965">
    <property type="entry name" value="Galactose oxidase, central domain"/>
    <property type="match status" value="1"/>
</dbReference>
<dbReference type="Pfam" id="PF00646">
    <property type="entry name" value="F-box"/>
    <property type="match status" value="1"/>
</dbReference>
<organism evidence="2 3">
    <name type="scientific">Arabis alpina</name>
    <name type="common">Alpine rock-cress</name>
    <dbReference type="NCBI Taxonomy" id="50452"/>
    <lineage>
        <taxon>Eukaryota</taxon>
        <taxon>Viridiplantae</taxon>
        <taxon>Streptophyta</taxon>
        <taxon>Embryophyta</taxon>
        <taxon>Tracheophyta</taxon>
        <taxon>Spermatophyta</taxon>
        <taxon>Magnoliopsida</taxon>
        <taxon>eudicotyledons</taxon>
        <taxon>Gunneridae</taxon>
        <taxon>Pentapetalae</taxon>
        <taxon>rosids</taxon>
        <taxon>malvids</taxon>
        <taxon>Brassicales</taxon>
        <taxon>Brassicaceae</taxon>
        <taxon>Arabideae</taxon>
        <taxon>Arabis</taxon>
    </lineage>
</organism>
<gene>
    <name evidence="2" type="ordered locus">AALP_Aa3g242800</name>
</gene>
<dbReference type="OrthoDB" id="1108440at2759"/>
<evidence type="ECO:0000313" key="2">
    <source>
        <dbReference type="EMBL" id="KFK39422.1"/>
    </source>
</evidence>
<proteinExistence type="predicted"/>
<dbReference type="Proteomes" id="UP000029120">
    <property type="component" value="Chromosome 3"/>
</dbReference>
<dbReference type="NCBIfam" id="TIGR01640">
    <property type="entry name" value="F_box_assoc_1"/>
    <property type="match status" value="1"/>
</dbReference>
<keyword evidence="3" id="KW-1185">Reference proteome</keyword>
<dbReference type="InterPro" id="IPR050796">
    <property type="entry name" value="SCF_F-box_component"/>
</dbReference>
<accession>A0A087HBC0</accession>
<dbReference type="SUPFAM" id="SSF81383">
    <property type="entry name" value="F-box domain"/>
    <property type="match status" value="1"/>
</dbReference>
<dbReference type="PANTHER" id="PTHR31672:SF13">
    <property type="entry name" value="F-BOX PROTEIN CPR30-LIKE"/>
    <property type="match status" value="1"/>
</dbReference>
<dbReference type="Gene3D" id="1.20.1280.50">
    <property type="match status" value="1"/>
</dbReference>
<dbReference type="InterPro" id="IPR036047">
    <property type="entry name" value="F-box-like_dom_sf"/>
</dbReference>
<dbReference type="EMBL" id="CM002871">
    <property type="protein sequence ID" value="KFK39422.1"/>
    <property type="molecule type" value="Genomic_DNA"/>
</dbReference>
<sequence>MMKKKRGTVEELPEELVVEILSRVPTVSLARFKSISKKWNGLIKDRRFTKKHSANAPRQSLVILLKNFRVYLVTLDLNAPSAKVTSQLSLKGDPFYCGSEEQVDINEVFHCDGLLLCTTTDYRLVVWNPSSGESVWIKPMSSYRKTDVYALGYDKESSGYKILRLNRFFHDFPFRTEFEVYDLTSNSWKGVGETNDWFIPLYLSRGVFLKGSVYWLALSQSVSFGDRILTSFDFSTETFRSQSLPYKSVTALSVGREEQLFLPNYLDRSDDLHVWMTSKIESSGIVSWTKFLTANTNFRASEWTSFLADEDSKSVVCCNASKVPNHILHIVGENRYLQVDLHGAKLTCPLLLSYVPTLAQIQQGKELLE</sequence>
<dbReference type="Pfam" id="PF07734">
    <property type="entry name" value="FBA_1"/>
    <property type="match status" value="1"/>
</dbReference>
<dbReference type="InterPro" id="IPR017451">
    <property type="entry name" value="F-box-assoc_interact_dom"/>
</dbReference>
<dbReference type="PANTHER" id="PTHR31672">
    <property type="entry name" value="BNACNNG10540D PROTEIN"/>
    <property type="match status" value="1"/>
</dbReference>
<evidence type="ECO:0000313" key="3">
    <source>
        <dbReference type="Proteomes" id="UP000029120"/>
    </source>
</evidence>
<dbReference type="PROSITE" id="PS50181">
    <property type="entry name" value="FBOX"/>
    <property type="match status" value="1"/>
</dbReference>
<dbReference type="Gramene" id="KFK39422">
    <property type="protein sequence ID" value="KFK39422"/>
    <property type="gene ID" value="AALP_AA3G242800"/>
</dbReference>
<protein>
    <recommendedName>
        <fullName evidence="1">F-box domain-containing protein</fullName>
    </recommendedName>
</protein>
<feature type="domain" description="F-box" evidence="1">
    <location>
        <begin position="6"/>
        <end position="52"/>
    </location>
</feature>